<keyword evidence="1" id="KW-0862">Zinc</keyword>
<feature type="compositionally biased region" description="Basic residues" evidence="2">
    <location>
        <begin position="117"/>
        <end position="130"/>
    </location>
</feature>
<feature type="domain" description="CCHC-type" evidence="3">
    <location>
        <begin position="25"/>
        <end position="41"/>
    </location>
</feature>
<reference evidence="4" key="1">
    <citation type="submission" date="2020-01" db="EMBL/GenBank/DDBJ databases">
        <title>Genome sequence of Kobresia littledalei, the first chromosome-level genome in the family Cyperaceae.</title>
        <authorList>
            <person name="Qu G."/>
        </authorList>
    </citation>
    <scope>NUCLEOTIDE SEQUENCE</scope>
    <source>
        <strain evidence="4">C.B.Clarke</strain>
        <tissue evidence="4">Leaf</tissue>
    </source>
</reference>
<sequence length="209" mass="24417">MVLNWSNKFKPKLKGHKADLFRLGRCFRCLQQGHKSMNCKSLRRCFNCKGTDHLLKNCKPPPPSQAVNSSIKGDNRFMHVNKRESNRFMHVNNREGQQLKDTKGQSQNSIKERKKIVHSNPSRHHLHHLKNMATPPNWQTMPMQDPTTIQNRINELRVYLPPREEMAEENQFLVRSAIVFAGPHYNDRRIPQRLANALGSYFGITHQNF</sequence>
<dbReference type="InterPro" id="IPR001878">
    <property type="entry name" value="Znf_CCHC"/>
</dbReference>
<feature type="region of interest" description="Disordered" evidence="2">
    <location>
        <begin position="117"/>
        <end position="139"/>
    </location>
</feature>
<gene>
    <name evidence="4" type="ORF">FCM35_KLT14784</name>
</gene>
<dbReference type="AlphaFoldDB" id="A0A833Q7K9"/>
<evidence type="ECO:0000313" key="5">
    <source>
        <dbReference type="Proteomes" id="UP000623129"/>
    </source>
</evidence>
<organism evidence="4 5">
    <name type="scientific">Carex littledalei</name>
    <dbReference type="NCBI Taxonomy" id="544730"/>
    <lineage>
        <taxon>Eukaryota</taxon>
        <taxon>Viridiplantae</taxon>
        <taxon>Streptophyta</taxon>
        <taxon>Embryophyta</taxon>
        <taxon>Tracheophyta</taxon>
        <taxon>Spermatophyta</taxon>
        <taxon>Magnoliopsida</taxon>
        <taxon>Liliopsida</taxon>
        <taxon>Poales</taxon>
        <taxon>Cyperaceae</taxon>
        <taxon>Cyperoideae</taxon>
        <taxon>Cariceae</taxon>
        <taxon>Carex</taxon>
        <taxon>Carex subgen. Euthyceras</taxon>
    </lineage>
</organism>
<proteinExistence type="predicted"/>
<comment type="caution">
    <text evidence="4">The sequence shown here is derived from an EMBL/GenBank/DDBJ whole genome shotgun (WGS) entry which is preliminary data.</text>
</comment>
<accession>A0A833Q7K9</accession>
<evidence type="ECO:0000313" key="4">
    <source>
        <dbReference type="EMBL" id="KAF3320650.1"/>
    </source>
</evidence>
<dbReference type="Gene3D" id="4.10.60.10">
    <property type="entry name" value="Zinc finger, CCHC-type"/>
    <property type="match status" value="1"/>
</dbReference>
<dbReference type="GO" id="GO:0003676">
    <property type="term" value="F:nucleic acid binding"/>
    <property type="evidence" value="ECO:0007669"/>
    <property type="project" value="InterPro"/>
</dbReference>
<dbReference type="Proteomes" id="UP000623129">
    <property type="component" value="Unassembled WGS sequence"/>
</dbReference>
<evidence type="ECO:0000259" key="3">
    <source>
        <dbReference type="PROSITE" id="PS50158"/>
    </source>
</evidence>
<dbReference type="SMART" id="SM00343">
    <property type="entry name" value="ZnF_C2HC"/>
    <property type="match status" value="2"/>
</dbReference>
<dbReference type="PROSITE" id="PS50158">
    <property type="entry name" value="ZF_CCHC"/>
    <property type="match status" value="1"/>
</dbReference>
<evidence type="ECO:0000256" key="2">
    <source>
        <dbReference type="SAM" id="MobiDB-lite"/>
    </source>
</evidence>
<dbReference type="EMBL" id="SWLB01000028">
    <property type="protein sequence ID" value="KAF3320650.1"/>
    <property type="molecule type" value="Genomic_DNA"/>
</dbReference>
<evidence type="ECO:0000256" key="1">
    <source>
        <dbReference type="PROSITE-ProRule" id="PRU00047"/>
    </source>
</evidence>
<keyword evidence="1" id="KW-0863">Zinc-finger</keyword>
<dbReference type="SUPFAM" id="SSF57756">
    <property type="entry name" value="Retrovirus zinc finger-like domains"/>
    <property type="match status" value="1"/>
</dbReference>
<dbReference type="InterPro" id="IPR036875">
    <property type="entry name" value="Znf_CCHC_sf"/>
</dbReference>
<dbReference type="OrthoDB" id="694475at2759"/>
<keyword evidence="5" id="KW-1185">Reference proteome</keyword>
<keyword evidence="1" id="KW-0479">Metal-binding</keyword>
<name>A0A833Q7K9_9POAL</name>
<protein>
    <submittedName>
        <fullName evidence="4">Zinc knuckle</fullName>
    </submittedName>
</protein>
<dbReference type="GO" id="GO:0008270">
    <property type="term" value="F:zinc ion binding"/>
    <property type="evidence" value="ECO:0007669"/>
    <property type="project" value="UniProtKB-KW"/>
</dbReference>